<evidence type="ECO:0000256" key="3">
    <source>
        <dbReference type="RuleBase" id="RU362132"/>
    </source>
</evidence>
<evidence type="ECO:0000313" key="7">
    <source>
        <dbReference type="EMBL" id="MFC4247948.1"/>
    </source>
</evidence>
<gene>
    <name evidence="7" type="ORF">ACFOZ7_13515</name>
</gene>
<accession>A0ABD5P183</accession>
<dbReference type="GO" id="GO:0044272">
    <property type="term" value="P:sulfur compound biosynthetic process"/>
    <property type="evidence" value="ECO:0007669"/>
    <property type="project" value="UniProtKB-ARBA"/>
</dbReference>
<dbReference type="GO" id="GO:0006520">
    <property type="term" value="P:amino acid metabolic process"/>
    <property type="evidence" value="ECO:0007669"/>
    <property type="project" value="UniProtKB-ARBA"/>
</dbReference>
<dbReference type="GeneID" id="71852891"/>
<proteinExistence type="inferred from homology"/>
<feature type="domain" description="Thiamine pyrophosphate enzyme central" evidence="4">
    <location>
        <begin position="194"/>
        <end position="284"/>
    </location>
</feature>
<sequence>MDKPGGDAVARVLVENGVTEAYVLLGNQTVDVADGLNSRGADVITARHEYNAAVMADTRGRLTGEPGVALTVAGPGGTNALTGVAQAYTAASPMILVSAVLPEDAPTESLHGVDDQHFLETAFEPATKWSTQVHDPERVPETLNRAFDVATSGRPGPVFVGIDEEILMESVAIPESAFEWSHVTNTPPSPDAAADALKVLERADRRALYVGKGVLRAFASSDAVAIAEALDCPVVCPRHYPDAFPNDHELFAGTVGMADHPAAVAALADADAILSLGVRPSSHEAVVLGDRTSDDVDIAYLHAGQSEFPQTDATAVVGGDLTTILPAAADVLADAGSTDADYRESVRAEAQQVDEEIEEYAAAVADQTPIHPLVIMTALRDVADDDVILTGDAGAAGGAWPNDAFEYRTPNSFQHSRLYDSMGFPVPAGNAAKLVDPDRQVVNLIGDGGMLMCNMELVTAVATGTDAVTIVMNDAKYGMIWNYQQRDGHAEIATDIPQVDFATMADSMGARGVRVEDPTNVRPALEEALAADEHVVLDIVVDPTAEYVSRTIW</sequence>
<protein>
    <submittedName>
        <fullName evidence="7">Thiamine pyrophosphate-binding protein</fullName>
    </submittedName>
</protein>
<feature type="domain" description="Thiamine pyrophosphate enzyme N-terminal TPP-binding" evidence="6">
    <location>
        <begin position="5"/>
        <end position="103"/>
    </location>
</feature>
<dbReference type="Gene3D" id="3.40.50.1220">
    <property type="entry name" value="TPP-binding domain"/>
    <property type="match status" value="1"/>
</dbReference>
<dbReference type="RefSeq" id="WP_246972222.1">
    <property type="nucleotide sequence ID" value="NZ_CP095397.1"/>
</dbReference>
<dbReference type="AlphaFoldDB" id="A0ABD5P183"/>
<feature type="domain" description="Thiamine pyrophosphate enzyme TPP-binding" evidence="5">
    <location>
        <begin position="400"/>
        <end position="539"/>
    </location>
</feature>
<dbReference type="Proteomes" id="UP001595821">
    <property type="component" value="Unassembled WGS sequence"/>
</dbReference>
<dbReference type="InterPro" id="IPR012001">
    <property type="entry name" value="Thiamin_PyroP_enz_TPP-bd_dom"/>
</dbReference>
<dbReference type="InterPro" id="IPR012000">
    <property type="entry name" value="Thiamin_PyroP_enz_cen_dom"/>
</dbReference>
<keyword evidence="2 3" id="KW-0786">Thiamine pyrophosphate</keyword>
<evidence type="ECO:0000256" key="2">
    <source>
        <dbReference type="ARBA" id="ARBA00023052"/>
    </source>
</evidence>
<evidence type="ECO:0000259" key="6">
    <source>
        <dbReference type="Pfam" id="PF02776"/>
    </source>
</evidence>
<dbReference type="PANTHER" id="PTHR18968:SF13">
    <property type="entry name" value="ACETOLACTATE SYNTHASE CATALYTIC SUBUNIT, MITOCHONDRIAL"/>
    <property type="match status" value="1"/>
</dbReference>
<reference evidence="7 8" key="1">
    <citation type="journal article" date="2014" name="Int. J. Syst. Evol. Microbiol.">
        <title>Complete genome sequence of Corynebacterium casei LMG S-19264T (=DSM 44701T), isolated from a smear-ripened cheese.</title>
        <authorList>
            <consortium name="US DOE Joint Genome Institute (JGI-PGF)"/>
            <person name="Walter F."/>
            <person name="Albersmeier A."/>
            <person name="Kalinowski J."/>
            <person name="Ruckert C."/>
        </authorList>
    </citation>
    <scope>NUCLEOTIDE SEQUENCE [LARGE SCALE GENOMIC DNA]</scope>
    <source>
        <strain evidence="7 8">IBRC-M 10912</strain>
    </source>
</reference>
<comment type="caution">
    <text evidence="7">The sequence shown here is derived from an EMBL/GenBank/DDBJ whole genome shotgun (WGS) entry which is preliminary data.</text>
</comment>
<dbReference type="Pfam" id="PF02775">
    <property type="entry name" value="TPP_enzyme_C"/>
    <property type="match status" value="1"/>
</dbReference>
<dbReference type="InterPro" id="IPR029035">
    <property type="entry name" value="DHS-like_NAD/FAD-binding_dom"/>
</dbReference>
<dbReference type="CDD" id="cd07035">
    <property type="entry name" value="TPP_PYR_POX_like"/>
    <property type="match status" value="1"/>
</dbReference>
<name>A0ABD5P183_9EURY</name>
<dbReference type="GO" id="GO:0019752">
    <property type="term" value="P:carboxylic acid metabolic process"/>
    <property type="evidence" value="ECO:0007669"/>
    <property type="project" value="UniProtKB-ARBA"/>
</dbReference>
<dbReference type="SUPFAM" id="SSF52518">
    <property type="entry name" value="Thiamin diphosphate-binding fold (THDP-binding)"/>
    <property type="match status" value="2"/>
</dbReference>
<evidence type="ECO:0000259" key="4">
    <source>
        <dbReference type="Pfam" id="PF00205"/>
    </source>
</evidence>
<organism evidence="7 8">
    <name type="scientific">Natribaculum luteum</name>
    <dbReference type="NCBI Taxonomy" id="1586232"/>
    <lineage>
        <taxon>Archaea</taxon>
        <taxon>Methanobacteriati</taxon>
        <taxon>Methanobacteriota</taxon>
        <taxon>Stenosarchaea group</taxon>
        <taxon>Halobacteria</taxon>
        <taxon>Halobacteriales</taxon>
        <taxon>Natrialbaceae</taxon>
        <taxon>Natribaculum</taxon>
    </lineage>
</organism>
<comment type="similarity">
    <text evidence="1 3">Belongs to the TPP enzyme family.</text>
</comment>
<dbReference type="InterPro" id="IPR045229">
    <property type="entry name" value="TPP_enz"/>
</dbReference>
<dbReference type="SUPFAM" id="SSF52467">
    <property type="entry name" value="DHS-like NAD/FAD-binding domain"/>
    <property type="match status" value="1"/>
</dbReference>
<dbReference type="EMBL" id="JBHSDJ010000108">
    <property type="protein sequence ID" value="MFC4247948.1"/>
    <property type="molecule type" value="Genomic_DNA"/>
</dbReference>
<evidence type="ECO:0000256" key="1">
    <source>
        <dbReference type="ARBA" id="ARBA00007812"/>
    </source>
</evidence>
<dbReference type="PANTHER" id="PTHR18968">
    <property type="entry name" value="THIAMINE PYROPHOSPHATE ENZYMES"/>
    <property type="match status" value="1"/>
</dbReference>
<dbReference type="Pfam" id="PF00205">
    <property type="entry name" value="TPP_enzyme_M"/>
    <property type="match status" value="1"/>
</dbReference>
<evidence type="ECO:0000313" key="8">
    <source>
        <dbReference type="Proteomes" id="UP001595821"/>
    </source>
</evidence>
<dbReference type="InterPro" id="IPR011766">
    <property type="entry name" value="TPP_enzyme_TPP-bd"/>
</dbReference>
<dbReference type="InterPro" id="IPR029061">
    <property type="entry name" value="THDP-binding"/>
</dbReference>
<dbReference type="Gene3D" id="3.40.50.970">
    <property type="match status" value="2"/>
</dbReference>
<evidence type="ECO:0000259" key="5">
    <source>
        <dbReference type="Pfam" id="PF02775"/>
    </source>
</evidence>
<dbReference type="Pfam" id="PF02776">
    <property type="entry name" value="TPP_enzyme_N"/>
    <property type="match status" value="1"/>
</dbReference>